<keyword evidence="3" id="KW-0479">Metal-binding</keyword>
<keyword evidence="7" id="KW-0560">Oxidoreductase</keyword>
<dbReference type="OrthoDB" id="9814936at2"/>
<gene>
    <name evidence="7" type="ORF">Dpep_1170</name>
</gene>
<sequence>MKFGELLQSGDWKGEKHVPVIEAPEKVKAGESFDVALSVGKEIAHPNTTEHHICWIKLSFKPEGDKFGYEVAKVDFDGHGASVKGANEGPVFTDPYGVVRLNLKTSGTLIATSYCNIHGFWESSQDIVAE</sequence>
<dbReference type="Proteomes" id="UP000006427">
    <property type="component" value="Unassembled WGS sequence"/>
</dbReference>
<keyword evidence="5" id="KW-0408">Iron</keyword>
<protein>
    <submittedName>
        <fullName evidence="7">Superoxide reductase</fullName>
        <ecNumber evidence="7">1.15.1.2</ecNumber>
    </submittedName>
</protein>
<comment type="similarity">
    <text evidence="1">Belongs to the desulfoferrodoxin family.</text>
</comment>
<evidence type="ECO:0000256" key="3">
    <source>
        <dbReference type="ARBA" id="ARBA00022723"/>
    </source>
</evidence>
<evidence type="ECO:0000259" key="6">
    <source>
        <dbReference type="Pfam" id="PF01880"/>
    </source>
</evidence>
<dbReference type="InterPro" id="IPR036073">
    <property type="entry name" value="Desulfoferrodoxin_Fe-bd_dom_sf"/>
</dbReference>
<dbReference type="PaxDb" id="469381-Dpep_1170"/>
<dbReference type="STRING" id="469381.Dpep_1170"/>
<dbReference type="SUPFAM" id="SSF49367">
    <property type="entry name" value="Superoxide reductase-like"/>
    <property type="match status" value="1"/>
</dbReference>
<name>D2Z6U9_9BACT</name>
<dbReference type="EMBL" id="ABTR02000001">
    <property type="protein sequence ID" value="EFC91196.1"/>
    <property type="molecule type" value="Genomic_DNA"/>
</dbReference>
<evidence type="ECO:0000256" key="2">
    <source>
        <dbReference type="ARBA" id="ARBA00022448"/>
    </source>
</evidence>
<organism evidence="7 8">
    <name type="scientific">Dethiosulfovibrio peptidovorans DSM 11002</name>
    <dbReference type="NCBI Taxonomy" id="469381"/>
    <lineage>
        <taxon>Bacteria</taxon>
        <taxon>Thermotogati</taxon>
        <taxon>Synergistota</taxon>
        <taxon>Synergistia</taxon>
        <taxon>Synergistales</taxon>
        <taxon>Dethiosulfovibrionaceae</taxon>
        <taxon>Dethiosulfovibrio</taxon>
    </lineage>
</organism>
<proteinExistence type="inferred from homology"/>
<dbReference type="AlphaFoldDB" id="D2Z6U9"/>
<dbReference type="Gene3D" id="2.60.40.730">
    <property type="entry name" value="SOR catalytic domain"/>
    <property type="match status" value="1"/>
</dbReference>
<dbReference type="eggNOG" id="COG2033">
    <property type="taxonomic scope" value="Bacteria"/>
</dbReference>
<keyword evidence="2" id="KW-0813">Transport</keyword>
<dbReference type="InterPro" id="IPR051233">
    <property type="entry name" value="Desulfoferrodoxin_SOR"/>
</dbReference>
<keyword evidence="8" id="KW-1185">Reference proteome</keyword>
<evidence type="ECO:0000256" key="4">
    <source>
        <dbReference type="ARBA" id="ARBA00022982"/>
    </source>
</evidence>
<evidence type="ECO:0000256" key="5">
    <source>
        <dbReference type="ARBA" id="ARBA00023004"/>
    </source>
</evidence>
<dbReference type="RefSeq" id="WP_005660439.1">
    <property type="nucleotide sequence ID" value="NZ_ABTR02000001.1"/>
</dbReference>
<comment type="caution">
    <text evidence="7">The sequence shown here is derived from an EMBL/GenBank/DDBJ whole genome shotgun (WGS) entry which is preliminary data.</text>
</comment>
<evidence type="ECO:0000256" key="1">
    <source>
        <dbReference type="ARBA" id="ARBA00005941"/>
    </source>
</evidence>
<dbReference type="PANTHER" id="PTHR36541:SF1">
    <property type="entry name" value="SUPEROXIDE REDUCTASE-RELATED"/>
    <property type="match status" value="1"/>
</dbReference>
<keyword evidence="4" id="KW-0249">Electron transport</keyword>
<dbReference type="NCBIfam" id="TIGR00332">
    <property type="entry name" value="neela_ferrous"/>
    <property type="match status" value="1"/>
</dbReference>
<accession>D2Z6U9</accession>
<dbReference type="EC" id="1.15.1.2" evidence="7"/>
<reference evidence="7 8" key="1">
    <citation type="journal article" date="2010" name="Stand. Genomic Sci.">
        <title>Permanent draft genome sequence of Dethiosulfovibrio peptidovorans type strain (SEBR 4207).</title>
        <authorList>
            <person name="Labutti K."/>
            <person name="Mayilraj S."/>
            <person name="Clum A."/>
            <person name="Lucas S."/>
            <person name="Glavina Del Rio T."/>
            <person name="Nolan M."/>
            <person name="Tice H."/>
            <person name="Cheng J.F."/>
            <person name="Pitluck S."/>
            <person name="Liolios K."/>
            <person name="Ivanova N."/>
            <person name="Mavromatis K."/>
            <person name="Mikhailova N."/>
            <person name="Pati A."/>
            <person name="Goodwin L."/>
            <person name="Chen A."/>
            <person name="Palaniappan K."/>
            <person name="Land M."/>
            <person name="Hauser L."/>
            <person name="Chang Y.J."/>
            <person name="Jeffries C.D."/>
            <person name="Rohde M."/>
            <person name="Spring S."/>
            <person name="Goker M."/>
            <person name="Woyke T."/>
            <person name="Bristow J."/>
            <person name="Eisen J.A."/>
            <person name="Markowitz V."/>
            <person name="Hugenholtz P."/>
            <person name="Kyrpides N.C."/>
            <person name="Klenk H.P."/>
            <person name="Lapidus A."/>
        </authorList>
    </citation>
    <scope>NUCLEOTIDE SEQUENCE [LARGE SCALE GENOMIC DNA]</scope>
    <source>
        <strain evidence="7 8">DSM 11002</strain>
    </source>
</reference>
<feature type="domain" description="Desulfoferrodoxin ferrous iron-binding" evidence="6">
    <location>
        <begin position="10"/>
        <end position="123"/>
    </location>
</feature>
<dbReference type="CDD" id="cd03172">
    <property type="entry name" value="SORL_classII"/>
    <property type="match status" value="1"/>
</dbReference>
<dbReference type="Pfam" id="PF01880">
    <property type="entry name" value="Desulfoferrodox"/>
    <property type="match status" value="1"/>
</dbReference>
<dbReference type="GO" id="GO:0005506">
    <property type="term" value="F:iron ion binding"/>
    <property type="evidence" value="ECO:0007669"/>
    <property type="project" value="InterPro"/>
</dbReference>
<dbReference type="InterPro" id="IPR002742">
    <property type="entry name" value="Desulfoferrodoxin_Fe-bd_dom"/>
</dbReference>
<dbReference type="PANTHER" id="PTHR36541">
    <property type="entry name" value="SUPEROXIDE REDUCTASE-RELATED"/>
    <property type="match status" value="1"/>
</dbReference>
<evidence type="ECO:0000313" key="8">
    <source>
        <dbReference type="Proteomes" id="UP000006427"/>
    </source>
</evidence>
<dbReference type="GO" id="GO:0050605">
    <property type="term" value="F:superoxide reductase activity"/>
    <property type="evidence" value="ECO:0007669"/>
    <property type="project" value="UniProtKB-EC"/>
</dbReference>
<evidence type="ECO:0000313" key="7">
    <source>
        <dbReference type="EMBL" id="EFC91196.1"/>
    </source>
</evidence>